<dbReference type="AlphaFoldDB" id="A0A0M3KGG4"/>
<proteinExistence type="predicted"/>
<evidence type="ECO:0000313" key="1">
    <source>
        <dbReference type="WBParaSite" id="ASIM_0002007701-mRNA-1"/>
    </source>
</evidence>
<dbReference type="Gene3D" id="1.10.490.10">
    <property type="entry name" value="Globins"/>
    <property type="match status" value="1"/>
</dbReference>
<reference evidence="1" key="1">
    <citation type="submission" date="2017-02" db="UniProtKB">
        <authorList>
            <consortium name="WormBaseParasite"/>
        </authorList>
    </citation>
    <scope>IDENTIFICATION</scope>
</reference>
<protein>
    <submittedName>
        <fullName evidence="1">PPDK_N domain-containing protein</fullName>
    </submittedName>
</protein>
<dbReference type="GO" id="GO:0019825">
    <property type="term" value="F:oxygen binding"/>
    <property type="evidence" value="ECO:0007669"/>
    <property type="project" value="InterPro"/>
</dbReference>
<dbReference type="WBParaSite" id="ASIM_0002007701-mRNA-1">
    <property type="protein sequence ID" value="ASIM_0002007701-mRNA-1"/>
    <property type="gene ID" value="ASIM_0002007701"/>
</dbReference>
<sequence>LQSIIVSCMENARGDIASRIVQRMAHKRDDFSQFVGNLNHDQMADLVSSVKQLLSDVVKNISYPEKACDFLIPLTAPIAQSVSRFRDFQIREISIQFGIDQVPRRGWGFKADFFAVMANALATECVFLDGAAHQPTETIEAWAELVEFMFSSVRDGYYQQVRTLLCLNLH</sequence>
<name>A0A0M3KGG4_ANISI</name>
<organism evidence="1">
    <name type="scientific">Anisakis simplex</name>
    <name type="common">Herring worm</name>
    <dbReference type="NCBI Taxonomy" id="6269"/>
    <lineage>
        <taxon>Eukaryota</taxon>
        <taxon>Metazoa</taxon>
        <taxon>Ecdysozoa</taxon>
        <taxon>Nematoda</taxon>
        <taxon>Chromadorea</taxon>
        <taxon>Rhabditida</taxon>
        <taxon>Spirurina</taxon>
        <taxon>Ascaridomorpha</taxon>
        <taxon>Ascaridoidea</taxon>
        <taxon>Anisakidae</taxon>
        <taxon>Anisakis</taxon>
        <taxon>Anisakis simplex complex</taxon>
    </lineage>
</organism>
<dbReference type="GO" id="GO:0020037">
    <property type="term" value="F:heme binding"/>
    <property type="evidence" value="ECO:0007669"/>
    <property type="project" value="InterPro"/>
</dbReference>
<accession>A0A0M3KGG4</accession>
<dbReference type="InterPro" id="IPR012292">
    <property type="entry name" value="Globin/Proto"/>
</dbReference>